<feature type="transmembrane region" description="Helical" evidence="1">
    <location>
        <begin position="12"/>
        <end position="37"/>
    </location>
</feature>
<reference evidence="2" key="1">
    <citation type="journal article" date="2014" name="Front. Microbiol.">
        <title>High frequency of phylogenetically diverse reductive dehalogenase-homologous genes in deep subseafloor sedimentary metagenomes.</title>
        <authorList>
            <person name="Kawai M."/>
            <person name="Futagami T."/>
            <person name="Toyoda A."/>
            <person name="Takaki Y."/>
            <person name="Nishi S."/>
            <person name="Hori S."/>
            <person name="Arai W."/>
            <person name="Tsubouchi T."/>
            <person name="Morono Y."/>
            <person name="Uchiyama I."/>
            <person name="Ito T."/>
            <person name="Fujiyama A."/>
            <person name="Inagaki F."/>
            <person name="Takami H."/>
        </authorList>
    </citation>
    <scope>NUCLEOTIDE SEQUENCE</scope>
    <source>
        <strain evidence="2">Expedition CK06-06</strain>
    </source>
</reference>
<comment type="caution">
    <text evidence="2">The sequence shown here is derived from an EMBL/GenBank/DDBJ whole genome shotgun (WGS) entry which is preliminary data.</text>
</comment>
<keyword evidence="1" id="KW-1133">Transmembrane helix</keyword>
<evidence type="ECO:0000313" key="2">
    <source>
        <dbReference type="EMBL" id="GAH99621.1"/>
    </source>
</evidence>
<keyword evidence="1" id="KW-0472">Membrane</keyword>
<dbReference type="AlphaFoldDB" id="X1JY43"/>
<proteinExistence type="predicted"/>
<dbReference type="EMBL" id="BARV01000537">
    <property type="protein sequence ID" value="GAH99621.1"/>
    <property type="molecule type" value="Genomic_DNA"/>
</dbReference>
<sequence>MASGPISVKSIIGVIITLVIGLSLLPIVLSTVASASASLTGAAKTMIELIPLFYCIALALATVYWAIGKTGT</sequence>
<evidence type="ECO:0000256" key="1">
    <source>
        <dbReference type="SAM" id="Phobius"/>
    </source>
</evidence>
<keyword evidence="1" id="KW-0812">Transmembrane</keyword>
<name>X1JY43_9ZZZZ</name>
<accession>X1JY43</accession>
<feature type="transmembrane region" description="Helical" evidence="1">
    <location>
        <begin position="49"/>
        <end position="67"/>
    </location>
</feature>
<gene>
    <name evidence="2" type="ORF">S06H3_01965</name>
</gene>
<protein>
    <submittedName>
        <fullName evidence="2">Uncharacterized protein</fullName>
    </submittedName>
</protein>
<organism evidence="2">
    <name type="scientific">marine sediment metagenome</name>
    <dbReference type="NCBI Taxonomy" id="412755"/>
    <lineage>
        <taxon>unclassified sequences</taxon>
        <taxon>metagenomes</taxon>
        <taxon>ecological metagenomes</taxon>
    </lineage>
</organism>